<dbReference type="Gene3D" id="3.40.50.300">
    <property type="entry name" value="P-loop containing nucleotide triphosphate hydrolases"/>
    <property type="match status" value="1"/>
</dbReference>
<comment type="caution">
    <text evidence="4">The sequence shown here is derived from an EMBL/GenBank/DDBJ whole genome shotgun (WGS) entry which is preliminary data.</text>
</comment>
<protein>
    <recommendedName>
        <fullName evidence="6">DNA transposition protein</fullName>
    </recommendedName>
</protein>
<feature type="region of interest" description="Disordered" evidence="1">
    <location>
        <begin position="1"/>
        <end position="29"/>
    </location>
</feature>
<dbReference type="STRING" id="1566387.QV13_26905"/>
<feature type="domain" description="B transposition protein C-terminal" evidence="2">
    <location>
        <begin position="258"/>
        <end position="332"/>
    </location>
</feature>
<dbReference type="Pfam" id="PF13401">
    <property type="entry name" value="AAA_22"/>
    <property type="match status" value="1"/>
</dbReference>
<evidence type="ECO:0008006" key="6">
    <source>
        <dbReference type="Google" id="ProtNLM"/>
    </source>
</evidence>
<dbReference type="InterPro" id="IPR052026">
    <property type="entry name" value="ExeA_AAA_ATPase_DNA-bind"/>
</dbReference>
<evidence type="ECO:0000259" key="2">
    <source>
        <dbReference type="Pfam" id="PF09077"/>
    </source>
</evidence>
<dbReference type="InterPro" id="IPR049945">
    <property type="entry name" value="AAA_22"/>
</dbReference>
<gene>
    <name evidence="4" type="ORF">QV13_26905</name>
</gene>
<evidence type="ECO:0000313" key="5">
    <source>
        <dbReference type="Proteomes" id="UP000094412"/>
    </source>
</evidence>
<dbReference type="InterPro" id="IPR036733">
    <property type="entry name" value="B_transposit_C_sf"/>
</dbReference>
<evidence type="ECO:0000256" key="1">
    <source>
        <dbReference type="SAM" id="MobiDB-lite"/>
    </source>
</evidence>
<dbReference type="GO" id="GO:0006313">
    <property type="term" value="P:DNA transposition"/>
    <property type="evidence" value="ECO:0007669"/>
    <property type="project" value="InterPro"/>
</dbReference>
<reference evidence="4 5" key="1">
    <citation type="submission" date="2016-08" db="EMBL/GenBank/DDBJ databases">
        <title>Whole genome sequence of Mesorhizobium sp. strain UASWS1009 isolated from industrial sewage.</title>
        <authorList>
            <person name="Crovadore J."/>
            <person name="Calmin G."/>
            <person name="Chablais R."/>
            <person name="Cochard B."/>
            <person name="Lefort F."/>
        </authorList>
    </citation>
    <scope>NUCLEOTIDE SEQUENCE [LARGE SCALE GENOMIC DNA]</scope>
    <source>
        <strain evidence="4 5">UASWS1009</strain>
    </source>
</reference>
<feature type="compositionally biased region" description="Basic and acidic residues" evidence="1">
    <location>
        <begin position="19"/>
        <end position="29"/>
    </location>
</feature>
<keyword evidence="5" id="KW-1185">Reference proteome</keyword>
<dbReference type="RefSeq" id="WP_024923213.1">
    <property type="nucleotide sequence ID" value="NZ_MDEO01000036.1"/>
</dbReference>
<dbReference type="InterPro" id="IPR010982">
    <property type="entry name" value="Lambda_DNA-bd_dom_sf"/>
</dbReference>
<accession>A0A1C2DEK0</accession>
<name>A0A1C2DEK0_9HYPH</name>
<evidence type="ECO:0000313" key="4">
    <source>
        <dbReference type="EMBL" id="OCX13160.1"/>
    </source>
</evidence>
<dbReference type="Gene3D" id="1.10.260.40">
    <property type="entry name" value="lambda repressor-like DNA-binding domains"/>
    <property type="match status" value="1"/>
</dbReference>
<dbReference type="OrthoDB" id="8456465at2"/>
<dbReference type="AlphaFoldDB" id="A0A1C2DEK0"/>
<evidence type="ECO:0000259" key="3">
    <source>
        <dbReference type="Pfam" id="PF13401"/>
    </source>
</evidence>
<dbReference type="Proteomes" id="UP000094412">
    <property type="component" value="Unassembled WGS sequence"/>
</dbReference>
<dbReference type="PANTHER" id="PTHR35894:SF5">
    <property type="entry name" value="MU-LIKE PROPHAGE FLUMU DNA TRANSPOSITION PROTEIN B"/>
    <property type="match status" value="1"/>
</dbReference>
<dbReference type="GO" id="GO:0003677">
    <property type="term" value="F:DNA binding"/>
    <property type="evidence" value="ECO:0007669"/>
    <property type="project" value="InterPro"/>
</dbReference>
<organism evidence="4 5">
    <name type="scientific">Mesorhizobium hungaricum</name>
    <dbReference type="NCBI Taxonomy" id="1566387"/>
    <lineage>
        <taxon>Bacteria</taxon>
        <taxon>Pseudomonadati</taxon>
        <taxon>Pseudomonadota</taxon>
        <taxon>Alphaproteobacteria</taxon>
        <taxon>Hyphomicrobiales</taxon>
        <taxon>Phyllobacteriaceae</taxon>
        <taxon>Mesorhizobium</taxon>
    </lineage>
</organism>
<dbReference type="InterPro" id="IPR027417">
    <property type="entry name" value="P-loop_NTPase"/>
</dbReference>
<dbReference type="SUPFAM" id="SSF52540">
    <property type="entry name" value="P-loop containing nucleoside triphosphate hydrolases"/>
    <property type="match status" value="1"/>
</dbReference>
<dbReference type="EMBL" id="MDEO01000036">
    <property type="protein sequence ID" value="OCX13160.1"/>
    <property type="molecule type" value="Genomic_DNA"/>
</dbReference>
<feature type="domain" description="ORC1/DEAH AAA+ ATPase" evidence="3">
    <location>
        <begin position="129"/>
        <end position="242"/>
    </location>
</feature>
<dbReference type="Gene3D" id="1.10.1180.10">
    <property type="entry name" value="B transposition protein, C-terminal domain"/>
    <property type="match status" value="1"/>
</dbReference>
<dbReference type="PANTHER" id="PTHR35894">
    <property type="entry name" value="GENERAL SECRETION PATHWAY PROTEIN A-RELATED"/>
    <property type="match status" value="1"/>
</dbReference>
<dbReference type="InterPro" id="IPR009084">
    <property type="entry name" value="B_transpositn_C"/>
</dbReference>
<dbReference type="SUPFAM" id="SSF47681">
    <property type="entry name" value="C-terminal domain of B transposition protein"/>
    <property type="match status" value="1"/>
</dbReference>
<proteinExistence type="predicted"/>
<dbReference type="GO" id="GO:0016887">
    <property type="term" value="F:ATP hydrolysis activity"/>
    <property type="evidence" value="ECO:0007669"/>
    <property type="project" value="InterPro"/>
</dbReference>
<sequence length="338" mass="37710">MNIDTNSIWQPPAQEPDVSEGREGRTPADLNRWRELTHSTRELAQRSGLSKAEVARRAGMPDGTFSQWYSGKYVGRLDRTNLTMAQWLESAASAATIERAIPAGPGFVMTKTAAEIFAALELAQIAPDMVIITQAAGMGKSHACKQYAATRPHAFRVTMRPQTKTCFAMLVELGRALSVMENNPAKLDSAIGARLQRNGRQTLLIVDEAQNLEDRAIDQLRYFLDEYGCGIALTGNTSIYGRFKDRSSGPDYTQIKRRFGKRLYKMQPYPEDIAMIIDAWCIQDTDQRTLLTGIGRKPGHLGQIDKTLRIAHLLAAGEQADLALKHIQAAYQNRQWEE</sequence>
<dbReference type="Pfam" id="PF09077">
    <property type="entry name" value="Phage-MuB_C"/>
    <property type="match status" value="1"/>
</dbReference>